<accession>A0A813P7Q1</accession>
<evidence type="ECO:0000313" key="1">
    <source>
        <dbReference type="EMBL" id="CAF0750583.1"/>
    </source>
</evidence>
<dbReference type="AlphaFoldDB" id="A0A813P7Q1"/>
<proteinExistence type="predicted"/>
<organism evidence="1 2">
    <name type="scientific">Rotaria sordida</name>
    <dbReference type="NCBI Taxonomy" id="392033"/>
    <lineage>
        <taxon>Eukaryota</taxon>
        <taxon>Metazoa</taxon>
        <taxon>Spiralia</taxon>
        <taxon>Gnathifera</taxon>
        <taxon>Rotifera</taxon>
        <taxon>Eurotatoria</taxon>
        <taxon>Bdelloidea</taxon>
        <taxon>Philodinida</taxon>
        <taxon>Philodinidae</taxon>
        <taxon>Rotaria</taxon>
    </lineage>
</organism>
<comment type="caution">
    <text evidence="1">The sequence shown here is derived from an EMBL/GenBank/DDBJ whole genome shotgun (WGS) entry which is preliminary data.</text>
</comment>
<reference evidence="1" key="1">
    <citation type="submission" date="2021-02" db="EMBL/GenBank/DDBJ databases">
        <authorList>
            <person name="Nowell W R."/>
        </authorList>
    </citation>
    <scope>NUCLEOTIDE SEQUENCE</scope>
</reference>
<evidence type="ECO:0000313" key="2">
    <source>
        <dbReference type="Proteomes" id="UP000663870"/>
    </source>
</evidence>
<dbReference type="Proteomes" id="UP000663870">
    <property type="component" value="Unassembled WGS sequence"/>
</dbReference>
<gene>
    <name evidence="1" type="ORF">JXQ802_LOCUS1653</name>
</gene>
<keyword evidence="2" id="KW-1185">Reference proteome</keyword>
<protein>
    <submittedName>
        <fullName evidence="1">Uncharacterized protein</fullName>
    </submittedName>
</protein>
<sequence length="78" mass="8988">MILYQNILRDDPTLAGILNLLESLFDQAKINEQDFDYLIHPFNEIHCYEGVEAILYGERLGSDQFDNAINNSLILNDN</sequence>
<dbReference type="EMBL" id="CAJNOL010000018">
    <property type="protein sequence ID" value="CAF0750583.1"/>
    <property type="molecule type" value="Genomic_DNA"/>
</dbReference>
<name>A0A813P7Q1_9BILA</name>